<evidence type="ECO:0000313" key="1">
    <source>
        <dbReference type="EMBL" id="ANJ76462.1"/>
    </source>
</evidence>
<evidence type="ECO:0000313" key="2">
    <source>
        <dbReference type="Proteomes" id="UP000078572"/>
    </source>
</evidence>
<gene>
    <name evidence="1" type="ORF">A9Y76_28115</name>
</gene>
<organism evidence="1 2">
    <name type="scientific">Ralstonia insidiosa</name>
    <dbReference type="NCBI Taxonomy" id="190721"/>
    <lineage>
        <taxon>Bacteria</taxon>
        <taxon>Pseudomonadati</taxon>
        <taxon>Pseudomonadota</taxon>
        <taxon>Betaproteobacteria</taxon>
        <taxon>Burkholderiales</taxon>
        <taxon>Burkholderiaceae</taxon>
        <taxon>Ralstonia</taxon>
    </lineage>
</organism>
<dbReference type="Proteomes" id="UP000078572">
    <property type="component" value="Plasmid pRI-1"/>
</dbReference>
<protein>
    <submittedName>
        <fullName evidence="1">Uncharacterized protein</fullName>
    </submittedName>
</protein>
<name>A0A192A842_9RALS</name>
<keyword evidence="1" id="KW-0614">Plasmid</keyword>
<sequence length="126" mass="14311">MPTSTVWVKPLVFLTHRDVTVYHAYEDDDFDQGACRYSYTTHSTTDEEHFDVRYLEVPSVALLENHPPFLAADCNPAFATATDAQKAEWQQQWQEWRKEGGAEDQAIVAIIKEGIDLGLISPPEVE</sequence>
<dbReference type="AlphaFoldDB" id="A0A192A842"/>
<geneLocation type="plasmid" evidence="2">
    <name>pri-1</name>
</geneLocation>
<accession>A0A192A842</accession>
<reference evidence="2" key="1">
    <citation type="submission" date="2016-06" db="EMBL/GenBank/DDBJ databases">
        <authorList>
            <person name="Xu Y."/>
            <person name="Nagy A."/>
            <person name="Yan X."/>
            <person name="Kim S.W."/>
            <person name="Haley B."/>
            <person name="Liu N.T."/>
            <person name="Nou X."/>
        </authorList>
    </citation>
    <scope>NUCLEOTIDE SEQUENCE [LARGE SCALE GENOMIC DNA]</scope>
    <source>
        <strain evidence="2">ATCC 49129</strain>
        <plasmid evidence="2">pri-1</plasmid>
    </source>
</reference>
<keyword evidence="2" id="KW-1185">Reference proteome</keyword>
<dbReference type="EMBL" id="CP016024">
    <property type="protein sequence ID" value="ANJ76462.1"/>
    <property type="molecule type" value="Genomic_DNA"/>
</dbReference>
<dbReference type="OrthoDB" id="9155716at2"/>
<proteinExistence type="predicted"/>